<evidence type="ECO:0000256" key="4">
    <source>
        <dbReference type="SAM" id="MobiDB-lite"/>
    </source>
</evidence>
<dbReference type="GO" id="GO:0003007">
    <property type="term" value="P:heart morphogenesis"/>
    <property type="evidence" value="ECO:0007669"/>
    <property type="project" value="UniProtKB-ARBA"/>
</dbReference>
<feature type="domain" description="Ig-like" evidence="5">
    <location>
        <begin position="752"/>
        <end position="841"/>
    </location>
</feature>
<dbReference type="GO" id="GO:0004672">
    <property type="term" value="F:protein kinase activity"/>
    <property type="evidence" value="ECO:0000318"/>
    <property type="project" value="GO_Central"/>
</dbReference>
<feature type="domain" description="Ig-like" evidence="5">
    <location>
        <begin position="2013"/>
        <end position="2102"/>
    </location>
</feature>
<dbReference type="GO" id="GO:0060298">
    <property type="term" value="P:positive regulation of sarcomere organization"/>
    <property type="evidence" value="ECO:0007669"/>
    <property type="project" value="UniProtKB-ARBA"/>
</dbReference>
<dbReference type="OMA" id="STEHTHC"/>
<feature type="region of interest" description="Disordered" evidence="4">
    <location>
        <begin position="1033"/>
        <end position="1095"/>
    </location>
</feature>
<dbReference type="GeneTree" id="ENSGT01110000267173"/>
<feature type="domain" description="Ig-like" evidence="5">
    <location>
        <begin position="1816"/>
        <end position="1907"/>
    </location>
</feature>
<sequence>MPFHLFSIFKKIMGNRRGLCNVILPFFFVAELFFEEEAGHLEGDGREAFSDSEDCLGHGLVAAKRYAKRISSTSSWPENFKPSFTQKLTFKYVLEGEPVVFRCRFIACPTPKITWFHNNRPISTGPRRVIKTENDLHNHSSSLQVKSVQDRDSGSYRVFAINSEGSSESTASLLVVQREQEGKYLEFLQKAEKTCESIEILGEGTIEDRMKVDLRFIGSPFNKKQDVKQKGIRRTIRFKKTVPTRRKDLMYNEDYLESKSEERECFNVGESFLDEETKMKLQRLREAKRTLMEKKKLPSLEKASEMGTRIQRKEASDKYTIFSREKIRNTPMSYPDRNKDYYIDDLTEETGDSQSQVDKNLMCREPLKSLQATFAETVDEEIFQTNVIMIQDTFPRESFQEDSEFSVRTDSVTGNFHKKETFTIDNQAIKEFEGFMTENVIQDSSGYISNVHMSEEILTKAPDDQIPSDVIPPYYISKSFTTENIQKIAEVEKETIKQEYLPKVRNLASIKTDESQFEIEEKTTLFESHSQKRLQRCPPSFIHELESQEVNEGDCCMFACYFQGHPQPIVTWYNNDIPIPRKQDYIIQTTEGHSMLTFSSVHPQDEGSITCVLFNQYGTVKTSGMIKVKAKQRFGGKSHNTYQGPSFQEYTEEEEELTLAFDQMKEGCPTFQQEDRSNISFSEVNPSSSTTSDLELLSFPVEIQITSATPTPEQEDLREVFQAVEFVPEAASPDQATQSPKHKFTFSFNEPPKLLAEMPKLIQCREGDSVMLECLISGDPQPTVTWYQNSTPLNQSQKFGFEEEDDRYSLYINEVSCQDSGKYTCIAENNSGVVESVSELIVEPISLSSYSQLENIRDIEMKHFTNGQEQMQGEIAKACFYDHSINSFTCKSNVKEYSVREYVQSLETVQQLQEKDKEHCVYSKEKPTRFMRGVTKSIIINEPPGVENTYLQCQRKEKDRSVSEQTKLERDEDRAYSFEMENQFGKQKGIKKEGICEHTTAEYLSNIQFERTIKSCGEKVSSIMISEEPYNAERSHKGKNMKGKRQGQPFEKLVPEEYSFRRTTSEISDASYKGPGRTDDDTRIPSKPLEVEPYDPLVGETTDMRTYMNAEVDSHNFTMNLKLLSSQIGRDSAEKEKEQRKENLDDTVLASESTDLERYIRSGLKPVEIVEGIQDSDKEQPEVCENQNPDSETNEFDLGSIVFDLKQIYSHLGDTARELEEHVCEQQKEIHYKDEILNSETLKLDMYDISENIQNVTSLTEHKIPSTQEVSNGHVTELEKSSPKEDTLCREESPQLQENDFNILETDFSLKSMAKETHHETLPLSQTLVPEMPEIEVGSFISDLKNAVSEGRHLIASEIEEKEHTLLLETLEITSFEESDMRVQNNEGVTPEGHDSEQNETDTNHRKLSVSQYFPFLINEGHLDQNGQEAKKPDSFEEEKWYEEKQIEKEMSLPPKETFSITQREIGHSENTSELNEVHATETMESETSLAKYLLSAGKQKVPDISDNKAGLFQNDSITSMEVEDVTFNTVYEFYNQQQESLARPFSPESDMSIEFGSTSSEEISELDQFYTPPSSVEHFESPVSPELHFTSLNTTEKYSTPLGGEIAERYSTPSEGKVAERYFTPSGGETAERYSTPSGGETAERYSTPSGEAAERYSTPSGGETAERYSTPSGEAAERYSTPSGGETAERYSTPSGEAAERYSTPSGGETAERYSTPSGEAAERYSTPSGGETAERYSTPSGEETIEGYFTPLGGPKPVFNIKRVPSRIAREDSTPNELYHTPTGERSPEYDLWRSESFGTPNEAAEPKENEMPPSFISPLTKRQIFEKTTLGFIVEVEGFPVPGVKWYLNKSLLEPDKRVKTERVGNVWSLEICNVQKSDEGEYMCHAVNIIGEAKSFAQVDVLLPEKRAVALPPPVTHQHVMEFDMEKNSSRTPSPQEIVLEVELGENDVKEFEKQVKIITVPEFTSDHKSMIVSLDVLPLNLVEPNMAFLENENRDLKIDLEVFEMPPRFTKPICDYKIPENSEAIFECSVIGIPTPVIRWYKEYTLIEPDNVKFVVNDERGSHSLKIQRVCLLDSATYRCRAVNNIGEAICRGSLTIGNSEIVATTSRKSKVTLSSFKEKAVLKSKYSDRFFEFHVVEGPPRFMKAISDCTSPIGTAAYFQCLVRGSPTPTVHWYKDGKLVQGKRFSSEESDTGFHNLFITSLIPADEGEYRCVATNQLGMAETCATLTLTKFC</sequence>
<evidence type="ECO:0000259" key="5">
    <source>
        <dbReference type="PROSITE" id="PS50835"/>
    </source>
</evidence>
<dbReference type="InterPro" id="IPR003599">
    <property type="entry name" value="Ig_sub"/>
</dbReference>
<dbReference type="PROSITE" id="PS50835">
    <property type="entry name" value="IG_LIKE"/>
    <property type="match status" value="6"/>
</dbReference>
<dbReference type="Bgee" id="ENSMODG00000042738">
    <property type="expression patterns" value="Expressed in skeletal muscle tissue and 5 other cell types or tissues"/>
</dbReference>
<proteinExistence type="predicted"/>
<feature type="region of interest" description="Disordered" evidence="4">
    <location>
        <begin position="1800"/>
        <end position="1819"/>
    </location>
</feature>
<evidence type="ECO:0000256" key="1">
    <source>
        <dbReference type="ARBA" id="ARBA00004496"/>
    </source>
</evidence>
<feature type="compositionally biased region" description="Basic and acidic residues" evidence="4">
    <location>
        <begin position="1053"/>
        <end position="1064"/>
    </location>
</feature>
<dbReference type="SUPFAM" id="SSF48726">
    <property type="entry name" value="Immunoglobulin"/>
    <property type="match status" value="6"/>
</dbReference>
<dbReference type="InParanoid" id="A0A5F8HFE0"/>
<dbReference type="STRING" id="13616.ENSMODP00000058627"/>
<feature type="region of interest" description="Disordered" evidence="4">
    <location>
        <begin position="1608"/>
        <end position="1754"/>
    </location>
</feature>
<feature type="compositionally biased region" description="Polar residues" evidence="4">
    <location>
        <begin position="1728"/>
        <end position="1744"/>
    </location>
</feature>
<dbReference type="PANTHER" id="PTHR47633:SF13">
    <property type="entry name" value="MYOPALLADIN"/>
    <property type="match status" value="1"/>
</dbReference>
<dbReference type="InterPro" id="IPR036179">
    <property type="entry name" value="Ig-like_dom_sf"/>
</dbReference>
<reference evidence="6" key="2">
    <citation type="submission" date="2025-08" db="UniProtKB">
        <authorList>
            <consortium name="Ensembl"/>
        </authorList>
    </citation>
    <scope>IDENTIFICATION</scope>
</reference>
<dbReference type="GO" id="GO:0045989">
    <property type="term" value="P:positive regulation of striated muscle contraction"/>
    <property type="evidence" value="ECO:0007669"/>
    <property type="project" value="UniProtKB-ARBA"/>
</dbReference>
<accession>A0A5F8HFE0</accession>
<keyword evidence="3" id="KW-0393">Immunoglobulin domain</keyword>
<dbReference type="SMART" id="SM00409">
    <property type="entry name" value="IG"/>
    <property type="match status" value="6"/>
</dbReference>
<keyword evidence="7" id="KW-1185">Reference proteome</keyword>
<dbReference type="PANTHER" id="PTHR47633">
    <property type="entry name" value="IMMUNOGLOBULIN"/>
    <property type="match status" value="1"/>
</dbReference>
<dbReference type="InterPro" id="IPR003598">
    <property type="entry name" value="Ig_sub2"/>
</dbReference>
<feature type="compositionally biased region" description="Polar residues" evidence="4">
    <location>
        <begin position="1682"/>
        <end position="1697"/>
    </location>
</feature>
<dbReference type="InterPro" id="IPR007110">
    <property type="entry name" value="Ig-like_dom"/>
</dbReference>
<reference evidence="6 7" key="1">
    <citation type="journal article" date="2007" name="Nature">
        <title>Genome of the marsupial Monodelphis domestica reveals innovation in non-coding sequences.</title>
        <authorList>
            <person name="Mikkelsen T.S."/>
            <person name="Wakefield M.J."/>
            <person name="Aken B."/>
            <person name="Amemiya C.T."/>
            <person name="Chang J.L."/>
            <person name="Duke S."/>
            <person name="Garber M."/>
            <person name="Gentles A.J."/>
            <person name="Goodstadt L."/>
            <person name="Heger A."/>
            <person name="Jurka J."/>
            <person name="Kamal M."/>
            <person name="Mauceli E."/>
            <person name="Searle S.M."/>
            <person name="Sharpe T."/>
            <person name="Baker M.L."/>
            <person name="Batzer M.A."/>
            <person name="Benos P.V."/>
            <person name="Belov K."/>
            <person name="Clamp M."/>
            <person name="Cook A."/>
            <person name="Cuff J."/>
            <person name="Das R."/>
            <person name="Davidow L."/>
            <person name="Deakin J.E."/>
            <person name="Fazzari M.J."/>
            <person name="Glass J.L."/>
            <person name="Grabherr M."/>
            <person name="Greally J.M."/>
            <person name="Gu W."/>
            <person name="Hore T.A."/>
            <person name="Huttley G.A."/>
            <person name="Kleber M."/>
            <person name="Jirtle R.L."/>
            <person name="Koina E."/>
            <person name="Lee J.T."/>
            <person name="Mahony S."/>
            <person name="Marra M.A."/>
            <person name="Miller R.D."/>
            <person name="Nicholls R.D."/>
            <person name="Oda M."/>
            <person name="Papenfuss A.T."/>
            <person name="Parra Z.E."/>
            <person name="Pollock D.D."/>
            <person name="Ray D.A."/>
            <person name="Schein J.E."/>
            <person name="Speed T.P."/>
            <person name="Thompson K."/>
            <person name="VandeBerg J.L."/>
            <person name="Wade C.M."/>
            <person name="Walker J.A."/>
            <person name="Waters P.D."/>
            <person name="Webber C."/>
            <person name="Weidman J.R."/>
            <person name="Xie X."/>
            <person name="Zody M.C."/>
            <person name="Baldwin J."/>
            <person name="Abdouelleil A."/>
            <person name="Abdulkadir J."/>
            <person name="Abebe A."/>
            <person name="Abera B."/>
            <person name="Abreu J."/>
            <person name="Acer S.C."/>
            <person name="Aftuck L."/>
            <person name="Alexander A."/>
            <person name="An P."/>
            <person name="Anderson E."/>
            <person name="Anderson S."/>
            <person name="Arachi H."/>
            <person name="Azer M."/>
            <person name="Bachantsang P."/>
            <person name="Barry A."/>
            <person name="Bayul T."/>
            <person name="Berlin A."/>
            <person name="Bessette D."/>
            <person name="Bloom T."/>
            <person name="Bloom T."/>
            <person name="Boguslavskiy L."/>
            <person name="Bonnet C."/>
            <person name="Boukhgalter B."/>
            <person name="Bourzgui I."/>
            <person name="Brown A."/>
            <person name="Cahill P."/>
            <person name="Channer S."/>
            <person name="Cheshatsang Y."/>
            <person name="Chuda L."/>
            <person name="Citroen M."/>
            <person name="Collymore A."/>
            <person name="Cooke P."/>
            <person name="Costello M."/>
            <person name="D'Aco K."/>
            <person name="Daza R."/>
            <person name="De Haan G."/>
            <person name="DeGray S."/>
            <person name="DeMaso C."/>
            <person name="Dhargay N."/>
            <person name="Dooley K."/>
            <person name="Dooley E."/>
            <person name="Doricent M."/>
            <person name="Dorje P."/>
            <person name="Dorjee K."/>
            <person name="Dupes A."/>
            <person name="Elong R."/>
            <person name="Falk J."/>
            <person name="Farina A."/>
            <person name="Faro S."/>
            <person name="Ferguson D."/>
            <person name="Fisher S."/>
            <person name="Foley C.D."/>
            <person name="Franke A."/>
            <person name="Friedrich D."/>
            <person name="Gadbois L."/>
            <person name="Gearin G."/>
            <person name="Gearin C.R."/>
            <person name="Giannoukos G."/>
            <person name="Goode T."/>
            <person name="Graham J."/>
            <person name="Grandbois E."/>
            <person name="Grewal S."/>
            <person name="Gyaltsen K."/>
            <person name="Hafez N."/>
            <person name="Hagos B."/>
            <person name="Hall J."/>
            <person name="Henson C."/>
            <person name="Hollinger A."/>
            <person name="Honan T."/>
            <person name="Huard M.D."/>
            <person name="Hughes L."/>
            <person name="Hurhula B."/>
            <person name="Husby M.E."/>
            <person name="Kamat A."/>
            <person name="Kanga B."/>
            <person name="Kashin S."/>
            <person name="Khazanovich D."/>
            <person name="Kisner P."/>
            <person name="Lance K."/>
            <person name="Lara M."/>
            <person name="Lee W."/>
            <person name="Lennon N."/>
            <person name="Letendre F."/>
            <person name="LeVine R."/>
            <person name="Lipovsky A."/>
            <person name="Liu X."/>
            <person name="Liu J."/>
            <person name="Liu S."/>
            <person name="Lokyitsang T."/>
            <person name="Lokyitsang Y."/>
            <person name="Lubonja R."/>
            <person name="Lui A."/>
            <person name="MacDonald P."/>
            <person name="Magnisalis V."/>
            <person name="Maru K."/>
            <person name="Matthews C."/>
            <person name="McCusker W."/>
            <person name="McDonough S."/>
            <person name="Mehta T."/>
            <person name="Meldrim J."/>
            <person name="Meneus L."/>
            <person name="Mihai O."/>
            <person name="Mihalev A."/>
            <person name="Mihova T."/>
            <person name="Mittelman R."/>
            <person name="Mlenga V."/>
            <person name="Montmayeur A."/>
            <person name="Mulrain L."/>
            <person name="Navidi A."/>
            <person name="Naylor J."/>
            <person name="Negash T."/>
            <person name="Nguyen T."/>
            <person name="Nguyen N."/>
            <person name="Nicol R."/>
            <person name="Norbu C."/>
            <person name="Norbu N."/>
            <person name="Novod N."/>
            <person name="O'Neill B."/>
            <person name="Osman S."/>
            <person name="Markiewicz E."/>
            <person name="Oyono O.L."/>
            <person name="Patti C."/>
            <person name="Phunkhang P."/>
            <person name="Pierre F."/>
            <person name="Priest M."/>
            <person name="Raghuraman S."/>
            <person name="Rege F."/>
            <person name="Reyes R."/>
            <person name="Rise C."/>
            <person name="Rogov P."/>
            <person name="Ross K."/>
            <person name="Ryan E."/>
            <person name="Settipalli S."/>
            <person name="Shea T."/>
            <person name="Sherpa N."/>
            <person name="Shi L."/>
            <person name="Shih D."/>
            <person name="Sparrow T."/>
            <person name="Spaulding J."/>
            <person name="Stalker J."/>
            <person name="Stange-Thomann N."/>
            <person name="Stavropoulos S."/>
            <person name="Stone C."/>
            <person name="Strader C."/>
            <person name="Tesfaye S."/>
            <person name="Thomson T."/>
            <person name="Thoulutsang Y."/>
            <person name="Thoulutsang D."/>
            <person name="Topham K."/>
            <person name="Topping I."/>
            <person name="Tsamla T."/>
            <person name="Vassiliev H."/>
            <person name="Vo A."/>
            <person name="Wangchuk T."/>
            <person name="Wangdi T."/>
            <person name="Weiand M."/>
            <person name="Wilkinson J."/>
            <person name="Wilson A."/>
            <person name="Yadav S."/>
            <person name="Young G."/>
            <person name="Yu Q."/>
            <person name="Zembek L."/>
            <person name="Zhong D."/>
            <person name="Zimmer A."/>
            <person name="Zwirko Z."/>
            <person name="Jaffe D.B."/>
            <person name="Alvarez P."/>
            <person name="Brockman W."/>
            <person name="Butler J."/>
            <person name="Chin C."/>
            <person name="Gnerre S."/>
            <person name="MacCallum I."/>
            <person name="Graves J.A."/>
            <person name="Ponting C.P."/>
            <person name="Breen M."/>
            <person name="Samollow P.B."/>
            <person name="Lander E.S."/>
            <person name="Lindblad-Toh K."/>
        </authorList>
    </citation>
    <scope>NUCLEOTIDE SEQUENCE [LARGE SCALE GENOMIC DNA]</scope>
</reference>
<dbReference type="CDD" id="cd00096">
    <property type="entry name" value="Ig"/>
    <property type="match status" value="2"/>
</dbReference>
<feature type="compositionally biased region" description="Polar residues" evidence="4">
    <location>
        <begin position="1659"/>
        <end position="1674"/>
    </location>
</feature>
<dbReference type="FunFam" id="2.60.40.10:FF:000425">
    <property type="entry name" value="Myosin light chain kinase"/>
    <property type="match status" value="3"/>
</dbReference>
<dbReference type="FunFam" id="2.60.40.10:FF:000779">
    <property type="entry name" value="Titin b"/>
    <property type="match status" value="2"/>
</dbReference>
<dbReference type="Pfam" id="PF07679">
    <property type="entry name" value="I-set"/>
    <property type="match status" value="6"/>
</dbReference>
<feature type="compositionally biased region" description="Basic and acidic residues" evidence="4">
    <location>
        <begin position="1276"/>
        <end position="1287"/>
    </location>
</feature>
<dbReference type="GO" id="GO:0005737">
    <property type="term" value="C:cytoplasm"/>
    <property type="evidence" value="ECO:0007669"/>
    <property type="project" value="UniProtKB-SubCell"/>
</dbReference>
<dbReference type="Gene3D" id="2.60.40.10">
    <property type="entry name" value="Immunoglobulins"/>
    <property type="match status" value="6"/>
</dbReference>
<feature type="domain" description="Ig-like" evidence="5">
    <location>
        <begin position="2147"/>
        <end position="2235"/>
    </location>
</feature>
<dbReference type="InterPro" id="IPR013783">
    <property type="entry name" value="Ig-like_fold"/>
</dbReference>
<organism evidence="6 7">
    <name type="scientific">Monodelphis domestica</name>
    <name type="common">Gray short-tailed opossum</name>
    <dbReference type="NCBI Taxonomy" id="13616"/>
    <lineage>
        <taxon>Eukaryota</taxon>
        <taxon>Metazoa</taxon>
        <taxon>Chordata</taxon>
        <taxon>Craniata</taxon>
        <taxon>Vertebrata</taxon>
        <taxon>Euteleostomi</taxon>
        <taxon>Mammalia</taxon>
        <taxon>Metatheria</taxon>
        <taxon>Didelphimorphia</taxon>
        <taxon>Didelphidae</taxon>
        <taxon>Monodelphis</taxon>
    </lineage>
</organism>
<feature type="region of interest" description="Disordered" evidence="4">
    <location>
        <begin position="1268"/>
        <end position="1287"/>
    </location>
</feature>
<evidence type="ECO:0000256" key="3">
    <source>
        <dbReference type="ARBA" id="ARBA00023319"/>
    </source>
</evidence>
<feature type="compositionally biased region" description="Basic residues" evidence="4">
    <location>
        <begin position="1036"/>
        <end position="1045"/>
    </location>
</feature>
<evidence type="ECO:0000313" key="6">
    <source>
        <dbReference type="Ensembl" id="ENSMODP00000058627.1"/>
    </source>
</evidence>
<dbReference type="GO" id="GO:0055013">
    <property type="term" value="P:cardiac muscle cell development"/>
    <property type="evidence" value="ECO:0007669"/>
    <property type="project" value="UniProtKB-ARBA"/>
</dbReference>
<dbReference type="SMART" id="SM00408">
    <property type="entry name" value="IGc2"/>
    <property type="match status" value="6"/>
</dbReference>
<dbReference type="InterPro" id="IPR013098">
    <property type="entry name" value="Ig_I-set"/>
</dbReference>
<evidence type="ECO:0000256" key="2">
    <source>
        <dbReference type="ARBA" id="ARBA00022490"/>
    </source>
</evidence>
<comment type="subcellular location">
    <subcellularLocation>
        <location evidence="1">Cytoplasm</location>
    </subcellularLocation>
</comment>
<evidence type="ECO:0000313" key="7">
    <source>
        <dbReference type="Proteomes" id="UP000002280"/>
    </source>
</evidence>
<dbReference type="FunFam" id="2.60.40.10:FF:000107">
    <property type="entry name" value="Myosin, light chain kinase a"/>
    <property type="match status" value="1"/>
</dbReference>
<dbReference type="Proteomes" id="UP000002280">
    <property type="component" value="Chromosome 4"/>
</dbReference>
<protein>
    <recommendedName>
        <fullName evidence="5">Ig-like domain-containing protein</fullName>
    </recommendedName>
</protein>
<name>A0A5F8HFE0_MONDO</name>
<reference evidence="6" key="3">
    <citation type="submission" date="2025-09" db="UniProtKB">
        <authorList>
            <consortium name="Ensembl"/>
        </authorList>
    </citation>
    <scope>IDENTIFICATION</scope>
</reference>
<feature type="domain" description="Ig-like" evidence="5">
    <location>
        <begin position="82"/>
        <end position="174"/>
    </location>
</feature>
<keyword evidence="2" id="KW-0963">Cytoplasm</keyword>
<feature type="compositionally biased region" description="Polar residues" evidence="4">
    <location>
        <begin position="1634"/>
        <end position="1651"/>
    </location>
</feature>
<dbReference type="Ensembl" id="ENSMODT00000057085.1">
    <property type="protein sequence ID" value="ENSMODP00000058627.1"/>
    <property type="gene ID" value="ENSMODG00000042738.1"/>
</dbReference>
<feature type="domain" description="Ig-like" evidence="5">
    <location>
        <begin position="539"/>
        <end position="627"/>
    </location>
</feature>
<feature type="compositionally biased region" description="Polar residues" evidence="4">
    <location>
        <begin position="1705"/>
        <end position="1720"/>
    </location>
</feature>